<dbReference type="InterPro" id="IPR023214">
    <property type="entry name" value="HAD_sf"/>
</dbReference>
<dbReference type="InterPro" id="IPR036412">
    <property type="entry name" value="HAD-like_sf"/>
</dbReference>
<reference evidence="1 2" key="1">
    <citation type="submission" date="2018-08" db="EMBL/GenBank/DDBJ databases">
        <title>A genome reference for cultivated species of the human gut microbiota.</title>
        <authorList>
            <person name="Zou Y."/>
            <person name="Xue W."/>
            <person name="Luo G."/>
        </authorList>
    </citation>
    <scope>NUCLEOTIDE SEQUENCE [LARGE SCALE GENOMIC DNA]</scope>
    <source>
        <strain evidence="1 2">OF01-1</strain>
    </source>
</reference>
<dbReference type="Pfam" id="PF13419">
    <property type="entry name" value="HAD_2"/>
    <property type="match status" value="1"/>
</dbReference>
<evidence type="ECO:0000313" key="1">
    <source>
        <dbReference type="EMBL" id="RGY65922.1"/>
    </source>
</evidence>
<dbReference type="Gene3D" id="3.40.50.1000">
    <property type="entry name" value="HAD superfamily/HAD-like"/>
    <property type="match status" value="1"/>
</dbReference>
<dbReference type="InterPro" id="IPR041492">
    <property type="entry name" value="HAD_2"/>
</dbReference>
<dbReference type="Proteomes" id="UP000284614">
    <property type="component" value="Unassembled WGS sequence"/>
</dbReference>
<dbReference type="CDD" id="cd07505">
    <property type="entry name" value="HAD_BPGM-like"/>
    <property type="match status" value="1"/>
</dbReference>
<protein>
    <submittedName>
        <fullName evidence="1">HAD family phosphatase</fullName>
    </submittedName>
</protein>
<dbReference type="PANTHER" id="PTHR18901">
    <property type="entry name" value="2-DEOXYGLUCOSE-6-PHOSPHATE PHOSPHATASE 2"/>
    <property type="match status" value="1"/>
</dbReference>
<dbReference type="SFLD" id="SFLDG01129">
    <property type="entry name" value="C1.5:_HAD__Beta-PGM__Phosphata"/>
    <property type="match status" value="1"/>
</dbReference>
<dbReference type="PRINTS" id="PR00413">
    <property type="entry name" value="HADHALOGNASE"/>
</dbReference>
<dbReference type="PANTHER" id="PTHR18901:SF38">
    <property type="entry name" value="PSEUDOURIDINE-5'-PHOSPHATASE"/>
    <property type="match status" value="1"/>
</dbReference>
<dbReference type="EMBL" id="QSDG01000020">
    <property type="protein sequence ID" value="RGY65922.1"/>
    <property type="molecule type" value="Genomic_DNA"/>
</dbReference>
<dbReference type="Gene3D" id="1.10.150.240">
    <property type="entry name" value="Putative phosphatase, domain 2"/>
    <property type="match status" value="1"/>
</dbReference>
<dbReference type="AlphaFoldDB" id="A0A081UEK8"/>
<dbReference type="SFLD" id="SFLDS00003">
    <property type="entry name" value="Haloacid_Dehalogenase"/>
    <property type="match status" value="1"/>
</dbReference>
<dbReference type="SUPFAM" id="SSF56784">
    <property type="entry name" value="HAD-like"/>
    <property type="match status" value="1"/>
</dbReference>
<accession>A0A081UEK8</accession>
<dbReference type="NCBIfam" id="TIGR01509">
    <property type="entry name" value="HAD-SF-IA-v3"/>
    <property type="match status" value="1"/>
</dbReference>
<proteinExistence type="predicted"/>
<sequence>MFMDTTKKITALFDCDGVIVDTEGQYTVFWNEMGQKYVNDENFGSKVKGQTLVQIYDKYFAGEPEKQRDITEALNRFEIEMSYDYVPGIVEFIADLRQHGVKIALVTSSNTAKMENVYRAHPEFKSLFDEILTAERFKRSKPDPECFLLGMTIFGSDSKDSYVFEDSFHGLQAGRASGATVVGLATTNPREAITDKADYVIDDFKGMTYEKLLTITSRYI</sequence>
<gene>
    <name evidence="1" type="ORF">DXA27_18320</name>
</gene>
<dbReference type="InterPro" id="IPR023198">
    <property type="entry name" value="PGP-like_dom2"/>
</dbReference>
<comment type="caution">
    <text evidence="1">The sequence shown here is derived from an EMBL/GenBank/DDBJ whole genome shotgun (WGS) entry which is preliminary data.</text>
</comment>
<organism evidence="1 2">
    <name type="scientific">Bacteroides fragilis</name>
    <dbReference type="NCBI Taxonomy" id="817"/>
    <lineage>
        <taxon>Bacteria</taxon>
        <taxon>Pseudomonadati</taxon>
        <taxon>Bacteroidota</taxon>
        <taxon>Bacteroidia</taxon>
        <taxon>Bacteroidales</taxon>
        <taxon>Bacteroidaceae</taxon>
        <taxon>Bacteroides</taxon>
    </lineage>
</organism>
<evidence type="ECO:0000313" key="2">
    <source>
        <dbReference type="Proteomes" id="UP000284614"/>
    </source>
</evidence>
<name>A0A081UEK8_BACFG</name>
<dbReference type="InterPro" id="IPR006439">
    <property type="entry name" value="HAD-SF_hydro_IA"/>
</dbReference>